<comment type="similarity">
    <text evidence="1">Belongs to the 4-hydroxybenzoyl-CoA thioesterase family.</text>
</comment>
<dbReference type="PANTHER" id="PTHR31793:SF27">
    <property type="entry name" value="NOVEL THIOESTERASE SUPERFAMILY DOMAIN AND SAPOSIN A-TYPE DOMAIN CONTAINING PROTEIN (0610012H03RIK)"/>
    <property type="match status" value="1"/>
</dbReference>
<accession>A0A2W7RVM8</accession>
<sequence length="142" mass="16233">MERIKLVLPEVFIFSTEMKIRVTDLNYGGHVGNDRFLALLQEARMEFLAFYGYSELNVEGVGLIIRDAAIEFKKELHYNQTIQIDVAITGIDAMGFDLYYKIHIKNNNELTLAATAKTGMLCYNYQEKKLAPVPAKFVEKMS</sequence>
<evidence type="ECO:0000313" key="4">
    <source>
        <dbReference type="Proteomes" id="UP000249720"/>
    </source>
</evidence>
<comment type="caution">
    <text evidence="3">The sequence shown here is derived from an EMBL/GenBank/DDBJ whole genome shotgun (WGS) entry which is preliminary data.</text>
</comment>
<dbReference type="AlphaFoldDB" id="A0A2W7RVM8"/>
<dbReference type="InterPro" id="IPR029069">
    <property type="entry name" value="HotDog_dom_sf"/>
</dbReference>
<dbReference type="OrthoDB" id="333038at2"/>
<protein>
    <submittedName>
        <fullName evidence="3">YbgC/YbaW family acyl-CoA thioester hydrolase</fullName>
    </submittedName>
</protein>
<dbReference type="Pfam" id="PF13279">
    <property type="entry name" value="4HBT_2"/>
    <property type="match status" value="1"/>
</dbReference>
<dbReference type="EMBL" id="QKZV01000002">
    <property type="protein sequence ID" value="PZX64758.1"/>
    <property type="molecule type" value="Genomic_DNA"/>
</dbReference>
<dbReference type="SUPFAM" id="SSF54637">
    <property type="entry name" value="Thioesterase/thiol ester dehydrase-isomerase"/>
    <property type="match status" value="1"/>
</dbReference>
<organism evidence="3 4">
    <name type="scientific">Hydrotalea sandarakina</name>
    <dbReference type="NCBI Taxonomy" id="1004304"/>
    <lineage>
        <taxon>Bacteria</taxon>
        <taxon>Pseudomonadati</taxon>
        <taxon>Bacteroidota</taxon>
        <taxon>Chitinophagia</taxon>
        <taxon>Chitinophagales</taxon>
        <taxon>Chitinophagaceae</taxon>
        <taxon>Hydrotalea</taxon>
    </lineage>
</organism>
<dbReference type="CDD" id="cd00586">
    <property type="entry name" value="4HBT"/>
    <property type="match status" value="1"/>
</dbReference>
<evidence type="ECO:0000256" key="2">
    <source>
        <dbReference type="ARBA" id="ARBA00022801"/>
    </source>
</evidence>
<dbReference type="PANTHER" id="PTHR31793">
    <property type="entry name" value="4-HYDROXYBENZOYL-COA THIOESTERASE FAMILY MEMBER"/>
    <property type="match status" value="1"/>
</dbReference>
<keyword evidence="2 3" id="KW-0378">Hydrolase</keyword>
<dbReference type="Gene3D" id="3.10.129.10">
    <property type="entry name" value="Hotdog Thioesterase"/>
    <property type="match status" value="1"/>
</dbReference>
<dbReference type="RefSeq" id="WP_111293902.1">
    <property type="nucleotide sequence ID" value="NZ_QKZV01000002.1"/>
</dbReference>
<dbReference type="Proteomes" id="UP000249720">
    <property type="component" value="Unassembled WGS sequence"/>
</dbReference>
<evidence type="ECO:0000256" key="1">
    <source>
        <dbReference type="ARBA" id="ARBA00005953"/>
    </source>
</evidence>
<reference evidence="3 4" key="1">
    <citation type="submission" date="2018-06" db="EMBL/GenBank/DDBJ databases">
        <title>Genomic Encyclopedia of Archaeal and Bacterial Type Strains, Phase II (KMG-II): from individual species to whole genera.</title>
        <authorList>
            <person name="Goeker M."/>
        </authorList>
    </citation>
    <scope>NUCLEOTIDE SEQUENCE [LARGE SCALE GENOMIC DNA]</scope>
    <source>
        <strain evidence="3 4">DSM 23241</strain>
    </source>
</reference>
<dbReference type="InterPro" id="IPR050563">
    <property type="entry name" value="4-hydroxybenzoyl-CoA_TE"/>
</dbReference>
<evidence type="ECO:0000313" key="3">
    <source>
        <dbReference type="EMBL" id="PZX64758.1"/>
    </source>
</evidence>
<proteinExistence type="inferred from homology"/>
<name>A0A2W7RVM8_9BACT</name>
<gene>
    <name evidence="3" type="ORF">LX80_00959</name>
</gene>
<keyword evidence="4" id="KW-1185">Reference proteome</keyword>
<dbReference type="GO" id="GO:0047617">
    <property type="term" value="F:fatty acyl-CoA hydrolase activity"/>
    <property type="evidence" value="ECO:0007669"/>
    <property type="project" value="TreeGrafter"/>
</dbReference>